<evidence type="ECO:0000313" key="2">
    <source>
        <dbReference type="Proteomes" id="UP001627154"/>
    </source>
</evidence>
<comment type="caution">
    <text evidence="1">The sequence shown here is derived from an EMBL/GenBank/DDBJ whole genome shotgun (WGS) entry which is preliminary data.</text>
</comment>
<proteinExistence type="predicted"/>
<dbReference type="AlphaFoldDB" id="A0ABD2XAH1"/>
<organism evidence="1 2">
    <name type="scientific">Trichogramma kaykai</name>
    <dbReference type="NCBI Taxonomy" id="54128"/>
    <lineage>
        <taxon>Eukaryota</taxon>
        <taxon>Metazoa</taxon>
        <taxon>Ecdysozoa</taxon>
        <taxon>Arthropoda</taxon>
        <taxon>Hexapoda</taxon>
        <taxon>Insecta</taxon>
        <taxon>Pterygota</taxon>
        <taxon>Neoptera</taxon>
        <taxon>Endopterygota</taxon>
        <taxon>Hymenoptera</taxon>
        <taxon>Apocrita</taxon>
        <taxon>Proctotrupomorpha</taxon>
        <taxon>Chalcidoidea</taxon>
        <taxon>Trichogrammatidae</taxon>
        <taxon>Trichogramma</taxon>
    </lineage>
</organism>
<sequence>MFESLSKAINNTLLSRVTKEKKAQSGSAITFIRQIGYWPLRAVRLCICTMEPIMEAFRYLSDALLRPTCVLQPFALAGEALQSAWMSSKPALNWRFNAFELTGLCTRVYGFVLSTVLKTIFAGFLSSPESR</sequence>
<gene>
    <name evidence="1" type="ORF">TKK_005429</name>
</gene>
<evidence type="ECO:0000313" key="1">
    <source>
        <dbReference type="EMBL" id="KAL3401621.1"/>
    </source>
</evidence>
<name>A0ABD2XAH1_9HYME</name>
<protein>
    <submittedName>
        <fullName evidence="1">Uncharacterized protein</fullName>
    </submittedName>
</protein>
<reference evidence="1 2" key="1">
    <citation type="journal article" date="2024" name="bioRxiv">
        <title>A reference genome for Trichogramma kaykai: A tiny desert-dwelling parasitoid wasp with competing sex-ratio distorters.</title>
        <authorList>
            <person name="Culotta J."/>
            <person name="Lindsey A.R."/>
        </authorList>
    </citation>
    <scope>NUCLEOTIDE SEQUENCE [LARGE SCALE GENOMIC DNA]</scope>
    <source>
        <strain evidence="1 2">KSX58</strain>
    </source>
</reference>
<accession>A0ABD2XAH1</accession>
<dbReference type="Proteomes" id="UP001627154">
    <property type="component" value="Unassembled WGS sequence"/>
</dbReference>
<keyword evidence="2" id="KW-1185">Reference proteome</keyword>
<dbReference type="EMBL" id="JBJJXI010000045">
    <property type="protein sequence ID" value="KAL3401621.1"/>
    <property type="molecule type" value="Genomic_DNA"/>
</dbReference>